<dbReference type="InterPro" id="IPR016181">
    <property type="entry name" value="Acyl_CoA_acyltransferase"/>
</dbReference>
<gene>
    <name evidence="2" type="ORF">NB231_08968</name>
</gene>
<keyword evidence="3" id="KW-1185">Reference proteome</keyword>
<organism evidence="2 3">
    <name type="scientific">Nitrococcus mobilis Nb-231</name>
    <dbReference type="NCBI Taxonomy" id="314278"/>
    <lineage>
        <taxon>Bacteria</taxon>
        <taxon>Pseudomonadati</taxon>
        <taxon>Pseudomonadota</taxon>
        <taxon>Gammaproteobacteria</taxon>
        <taxon>Chromatiales</taxon>
        <taxon>Ectothiorhodospiraceae</taxon>
        <taxon>Nitrococcus</taxon>
    </lineage>
</organism>
<dbReference type="AlphaFoldDB" id="A4BMX1"/>
<dbReference type="PROSITE" id="PS51186">
    <property type="entry name" value="GNAT"/>
    <property type="match status" value="1"/>
</dbReference>
<keyword evidence="2" id="KW-0012">Acyltransferase</keyword>
<evidence type="ECO:0000259" key="1">
    <source>
        <dbReference type="PROSITE" id="PS51186"/>
    </source>
</evidence>
<dbReference type="GO" id="GO:0016747">
    <property type="term" value="F:acyltransferase activity, transferring groups other than amino-acyl groups"/>
    <property type="evidence" value="ECO:0007669"/>
    <property type="project" value="InterPro"/>
</dbReference>
<dbReference type="HOGENOM" id="CLU_053649_0_0_6"/>
<dbReference type="Gene3D" id="3.40.630.30">
    <property type="match status" value="1"/>
</dbReference>
<dbReference type="Proteomes" id="UP000003374">
    <property type="component" value="Unassembled WGS sequence"/>
</dbReference>
<dbReference type="STRING" id="314278.NB231_08968"/>
<proteinExistence type="predicted"/>
<dbReference type="PANTHER" id="PTHR41368">
    <property type="entry name" value="PROTEIN YGHO"/>
    <property type="match status" value="1"/>
</dbReference>
<keyword evidence="2" id="KW-0808">Transferase</keyword>
<dbReference type="RefSeq" id="WP_005001647.1">
    <property type="nucleotide sequence ID" value="NZ_CH672427.1"/>
</dbReference>
<dbReference type="InterPro" id="IPR039968">
    <property type="entry name" value="BcerS-like"/>
</dbReference>
<sequence>MEKRAATNYHEHHGRRDSPIVVRSLQRRGDFATFLGLPRQFYHSDPHWIEPLQLERRQHLSRHNPLFEHLDWQGWVAWRGLRPIGRITAQLDHLHQQRHGDHTGYFGMLEAIDDAAAFEALTATAEDWLRQRGARRVSGPFNLSINDECGLLVEGFDCPPVFMMGHARPYYAHRLEEQGYSAVKELLAYWMPSAELSFTPSMRRLMARYQARIRVRPSSRERFAADMAALRDIFNDAWSENWGFVPFTTAEFRELGRNLRLFVAYDLIQIAEVDDVPVAFIVALPNINEAIRDLGGRLMPFGWMKLLWRLKVRYPLTGRIPLMGVAKRYQFSRLGPALALTLIAAIQEPVMTKGIRAVEMSWILEDNASMRNILENIGAEPYKRYRLYQKAL</sequence>
<protein>
    <submittedName>
        <fullName evidence="2">Putative acyltransferase</fullName>
    </submittedName>
</protein>
<dbReference type="eggNOG" id="COG0456">
    <property type="taxonomic scope" value="Bacteria"/>
</dbReference>
<dbReference type="SUPFAM" id="SSF55729">
    <property type="entry name" value="Acyl-CoA N-acyltransferases (Nat)"/>
    <property type="match status" value="1"/>
</dbReference>
<feature type="domain" description="N-acetyltransferase" evidence="1">
    <location>
        <begin position="213"/>
        <end position="392"/>
    </location>
</feature>
<evidence type="ECO:0000313" key="3">
    <source>
        <dbReference type="Proteomes" id="UP000003374"/>
    </source>
</evidence>
<accession>A4BMX1</accession>
<dbReference type="EMBL" id="AAOF01000002">
    <property type="protein sequence ID" value="EAR22570.1"/>
    <property type="molecule type" value="Genomic_DNA"/>
</dbReference>
<dbReference type="InterPro" id="IPR000182">
    <property type="entry name" value="GNAT_dom"/>
</dbReference>
<name>A4BMX1_9GAMM</name>
<evidence type="ECO:0000313" key="2">
    <source>
        <dbReference type="EMBL" id="EAR22570.1"/>
    </source>
</evidence>
<dbReference type="PANTHER" id="PTHR41368:SF1">
    <property type="entry name" value="PROTEIN YGHO"/>
    <property type="match status" value="1"/>
</dbReference>
<comment type="caution">
    <text evidence="2">The sequence shown here is derived from an EMBL/GenBank/DDBJ whole genome shotgun (WGS) entry which is preliminary data.</text>
</comment>
<reference evidence="2 3" key="1">
    <citation type="submission" date="2006-02" db="EMBL/GenBank/DDBJ databases">
        <authorList>
            <person name="Waterbury J."/>
            <person name="Ferriera S."/>
            <person name="Johnson J."/>
            <person name="Kravitz S."/>
            <person name="Halpern A."/>
            <person name="Remington K."/>
            <person name="Beeson K."/>
            <person name="Tran B."/>
            <person name="Rogers Y.-H."/>
            <person name="Friedman R."/>
            <person name="Venter J.C."/>
        </authorList>
    </citation>
    <scope>NUCLEOTIDE SEQUENCE [LARGE SCALE GENOMIC DNA]</scope>
    <source>
        <strain evidence="2 3">Nb-231</strain>
    </source>
</reference>